<dbReference type="InterPro" id="IPR006597">
    <property type="entry name" value="Sel1-like"/>
</dbReference>
<feature type="compositionally biased region" description="Acidic residues" evidence="1">
    <location>
        <begin position="10"/>
        <end position="20"/>
    </location>
</feature>
<evidence type="ECO:0000256" key="1">
    <source>
        <dbReference type="SAM" id="MobiDB-lite"/>
    </source>
</evidence>
<feature type="compositionally biased region" description="Low complexity" evidence="1">
    <location>
        <begin position="72"/>
        <end position="86"/>
    </location>
</feature>
<sequence length="671" mass="74954">MPRSPGQETDSADEDLEDDFNWSGNESLSRDKSEREVADARKTWNKQKGGQTSIGSHRNQKGSTALKPYSRPQPQQQQQQPQQQIQKRGRVIAEASPRLLTVLFSPGKGLTWGREVRRLIRHYLSSNLMDVGFALRSSTPGRTLPLMDSASSLRNAEVCPTTDISSDTTVTSPAPNDIVCFRPGYCRSITSAPHGFVFPWKRPHLGPRLMFQASRASGANVANLCSPINWLDNWPNNHLDDRRALHNRNKKAMELIAKGWSALKEVDRVIDYAELKDKRLIPLLRTAKENFELALEADNSNTHARYWLSKLHLKYHVPGACKAMLLDKQKRKSFKTRLYLFMDHISIPIAQVKYIINTLCLFHHNRGAALLVEAADMGDPDAQYELGCQLRVEVRLAVHDNDYVQSDQQAFYYLEKAVDQLHPGALYLLGAVYLTGDCVKKDVASALWCFHRASEKGHAGAAIAYGSLILRVQFRNKLAAVTSLDLNPEGLAWWSRPGAWGCAPFSGSKPLRGKIAISACGTRLALHCAYTVNVTVLAAHCWQLFTAHTNFNHYFGCSHSGDPPLEIPSGGASSGTEMNPAKFITQVLQLVQPCHWKQFLCYCVEVPESLTKFNSKRSSSARKSGKDAASTVENPVEMAREQFEIAARAGCDLGFKWLQRLEEEEKRLLAG</sequence>
<dbReference type="AlphaFoldDB" id="A0A4S4DZ75"/>
<dbReference type="SUPFAM" id="SSF81901">
    <property type="entry name" value="HCP-like"/>
    <property type="match status" value="1"/>
</dbReference>
<dbReference type="STRING" id="542762.A0A4S4DZ75"/>
<accession>A0A4S4DZ75</accession>
<feature type="compositionally biased region" description="Polar residues" evidence="1">
    <location>
        <begin position="46"/>
        <end position="63"/>
    </location>
</feature>
<dbReference type="PANTHER" id="PTHR45500">
    <property type="entry name" value="OS02G0202600 PROTEIN"/>
    <property type="match status" value="1"/>
</dbReference>
<reference evidence="2 3" key="1">
    <citation type="journal article" date="2018" name="Proc. Natl. Acad. Sci. U.S.A.">
        <title>Draft genome sequence of Camellia sinensis var. sinensis provides insights into the evolution of the tea genome and tea quality.</title>
        <authorList>
            <person name="Wei C."/>
            <person name="Yang H."/>
            <person name="Wang S."/>
            <person name="Zhao J."/>
            <person name="Liu C."/>
            <person name="Gao L."/>
            <person name="Xia E."/>
            <person name="Lu Y."/>
            <person name="Tai Y."/>
            <person name="She G."/>
            <person name="Sun J."/>
            <person name="Cao H."/>
            <person name="Tong W."/>
            <person name="Gao Q."/>
            <person name="Li Y."/>
            <person name="Deng W."/>
            <person name="Jiang X."/>
            <person name="Wang W."/>
            <person name="Chen Q."/>
            <person name="Zhang S."/>
            <person name="Li H."/>
            <person name="Wu J."/>
            <person name="Wang P."/>
            <person name="Li P."/>
            <person name="Shi C."/>
            <person name="Zheng F."/>
            <person name="Jian J."/>
            <person name="Huang B."/>
            <person name="Shan D."/>
            <person name="Shi M."/>
            <person name="Fang C."/>
            <person name="Yue Y."/>
            <person name="Li F."/>
            <person name="Li D."/>
            <person name="Wei S."/>
            <person name="Han B."/>
            <person name="Jiang C."/>
            <person name="Yin Y."/>
            <person name="Xia T."/>
            <person name="Zhang Z."/>
            <person name="Bennetzen J.L."/>
            <person name="Zhao S."/>
            <person name="Wan X."/>
        </authorList>
    </citation>
    <scope>NUCLEOTIDE SEQUENCE [LARGE SCALE GENOMIC DNA]</scope>
    <source>
        <strain evidence="3">cv. Shuchazao</strain>
        <tissue evidence="2">Leaf</tissue>
    </source>
</reference>
<name>A0A4S4DZ75_CAMSN</name>
<evidence type="ECO:0000313" key="3">
    <source>
        <dbReference type="Proteomes" id="UP000306102"/>
    </source>
</evidence>
<proteinExistence type="predicted"/>
<dbReference type="Proteomes" id="UP000306102">
    <property type="component" value="Unassembled WGS sequence"/>
</dbReference>
<gene>
    <name evidence="2" type="ORF">TEA_009775</name>
</gene>
<keyword evidence="3" id="KW-1185">Reference proteome</keyword>
<dbReference type="Gene3D" id="1.25.40.10">
    <property type="entry name" value="Tetratricopeptide repeat domain"/>
    <property type="match status" value="1"/>
</dbReference>
<dbReference type="EMBL" id="SDRB02009616">
    <property type="protein sequence ID" value="THG08066.1"/>
    <property type="molecule type" value="Genomic_DNA"/>
</dbReference>
<dbReference type="Pfam" id="PF08238">
    <property type="entry name" value="Sel1"/>
    <property type="match status" value="2"/>
</dbReference>
<dbReference type="PANTHER" id="PTHR45500:SF1">
    <property type="entry name" value="OS02G0202600 PROTEIN"/>
    <property type="match status" value="1"/>
</dbReference>
<evidence type="ECO:0000313" key="2">
    <source>
        <dbReference type="EMBL" id="THG08066.1"/>
    </source>
</evidence>
<dbReference type="SMART" id="SM00671">
    <property type="entry name" value="SEL1"/>
    <property type="match status" value="2"/>
</dbReference>
<feature type="compositionally biased region" description="Basic and acidic residues" evidence="1">
    <location>
        <begin position="28"/>
        <end position="42"/>
    </location>
</feature>
<dbReference type="InterPro" id="IPR011990">
    <property type="entry name" value="TPR-like_helical_dom_sf"/>
</dbReference>
<protein>
    <submittedName>
        <fullName evidence="2">Uncharacterized protein</fullName>
    </submittedName>
</protein>
<comment type="caution">
    <text evidence="2">The sequence shown here is derived from an EMBL/GenBank/DDBJ whole genome shotgun (WGS) entry which is preliminary data.</text>
</comment>
<feature type="region of interest" description="Disordered" evidence="1">
    <location>
        <begin position="1"/>
        <end position="89"/>
    </location>
</feature>
<organism evidence="2 3">
    <name type="scientific">Camellia sinensis var. sinensis</name>
    <name type="common">China tea</name>
    <dbReference type="NCBI Taxonomy" id="542762"/>
    <lineage>
        <taxon>Eukaryota</taxon>
        <taxon>Viridiplantae</taxon>
        <taxon>Streptophyta</taxon>
        <taxon>Embryophyta</taxon>
        <taxon>Tracheophyta</taxon>
        <taxon>Spermatophyta</taxon>
        <taxon>Magnoliopsida</taxon>
        <taxon>eudicotyledons</taxon>
        <taxon>Gunneridae</taxon>
        <taxon>Pentapetalae</taxon>
        <taxon>asterids</taxon>
        <taxon>Ericales</taxon>
        <taxon>Theaceae</taxon>
        <taxon>Camellia</taxon>
    </lineage>
</organism>